<evidence type="ECO:0000313" key="11">
    <source>
        <dbReference type="Proteomes" id="UP001626550"/>
    </source>
</evidence>
<dbReference type="AlphaFoldDB" id="A0ABD2PK02"/>
<dbReference type="GO" id="GO:0046872">
    <property type="term" value="F:metal ion binding"/>
    <property type="evidence" value="ECO:0007669"/>
    <property type="project" value="UniProtKB-KW"/>
</dbReference>
<evidence type="ECO:0000256" key="6">
    <source>
        <dbReference type="ARBA" id="ARBA00022833"/>
    </source>
</evidence>
<keyword evidence="11" id="KW-1185">Reference proteome</keyword>
<comment type="cofactor">
    <cofactor evidence="1">
        <name>Zn(2+)</name>
        <dbReference type="ChEBI" id="CHEBI:29105"/>
    </cofactor>
</comment>
<dbReference type="PANTHER" id="PTHR11733:SF167">
    <property type="entry name" value="FI17812P1-RELATED"/>
    <property type="match status" value="1"/>
</dbReference>
<keyword evidence="3" id="KW-0645">Protease</keyword>
<dbReference type="InterPro" id="IPR000718">
    <property type="entry name" value="Peptidase_M13"/>
</dbReference>
<dbReference type="PRINTS" id="PR00786">
    <property type="entry name" value="NEPRILYSIN"/>
</dbReference>
<dbReference type="PANTHER" id="PTHR11733">
    <property type="entry name" value="ZINC METALLOPROTEASE FAMILY M13 NEPRILYSIN-RELATED"/>
    <property type="match status" value="1"/>
</dbReference>
<dbReference type="InterPro" id="IPR018497">
    <property type="entry name" value="Peptidase_M13_C"/>
</dbReference>
<name>A0ABD2PK02_9PLAT</name>
<dbReference type="Gene3D" id="1.10.1380.10">
    <property type="entry name" value="Neutral endopeptidase , domain2"/>
    <property type="match status" value="1"/>
</dbReference>
<protein>
    <submittedName>
        <fullName evidence="10">Uncharacterized protein</fullName>
    </submittedName>
</protein>
<evidence type="ECO:0000256" key="5">
    <source>
        <dbReference type="ARBA" id="ARBA00022801"/>
    </source>
</evidence>
<feature type="non-terminal residue" evidence="10">
    <location>
        <position position="249"/>
    </location>
</feature>
<evidence type="ECO:0000256" key="4">
    <source>
        <dbReference type="ARBA" id="ARBA00022723"/>
    </source>
</evidence>
<feature type="non-terminal residue" evidence="10">
    <location>
        <position position="1"/>
    </location>
</feature>
<reference evidence="10 11" key="1">
    <citation type="submission" date="2024-11" db="EMBL/GenBank/DDBJ databases">
        <title>Adaptive evolution of stress response genes in parasites aligns with host niche diversity.</title>
        <authorList>
            <person name="Hahn C."/>
            <person name="Resl P."/>
        </authorList>
    </citation>
    <scope>NUCLEOTIDE SEQUENCE [LARGE SCALE GENOMIC DNA]</scope>
    <source>
        <strain evidence="10">EGGRZ-B1_66</strain>
        <tissue evidence="10">Body</tissue>
    </source>
</reference>
<dbReference type="InterPro" id="IPR042089">
    <property type="entry name" value="Peptidase_M13_dom_2"/>
</dbReference>
<dbReference type="Gene3D" id="3.40.390.10">
    <property type="entry name" value="Collagenase (Catalytic Domain)"/>
    <property type="match status" value="1"/>
</dbReference>
<dbReference type="Pfam" id="PF01431">
    <property type="entry name" value="Peptidase_M13"/>
    <property type="match status" value="1"/>
</dbReference>
<keyword evidence="4" id="KW-0479">Metal-binding</keyword>
<feature type="domain" description="Peptidase M13 C-terminal" evidence="8">
    <location>
        <begin position="157"/>
        <end position="244"/>
    </location>
</feature>
<sequence length="249" mass="29166">RLEPDSVADCAEIIAQSEDNDYFKPFLNARFAKWANLKAQREDLRAMIDNIREETREFFREATWLDDPTRAKSIEKLDKMKAMLGGPNDIEVGDEIVLKFQKDNELLFGNPKNSHYENMVQISTFRKRWRFLCLTIVKEEEFQKMDDLSIKAYYSVNAYYDPIINRMMIIGGICRPPFYNLPGGELFSYAKLGSVIGHEIMHGFDLQGSARNAEGQVFDWWTTETKQNYNKTQTCFINQMNKFEYRGLK</sequence>
<dbReference type="Pfam" id="PF05649">
    <property type="entry name" value="Peptidase_M13_N"/>
    <property type="match status" value="1"/>
</dbReference>
<feature type="domain" description="Peptidase M13 N-terminal" evidence="9">
    <location>
        <begin position="21"/>
        <end position="87"/>
    </location>
</feature>
<dbReference type="InterPro" id="IPR008753">
    <property type="entry name" value="Peptidase_M13_N"/>
</dbReference>
<evidence type="ECO:0000256" key="1">
    <source>
        <dbReference type="ARBA" id="ARBA00001947"/>
    </source>
</evidence>
<evidence type="ECO:0000313" key="10">
    <source>
        <dbReference type="EMBL" id="KAL3307132.1"/>
    </source>
</evidence>
<dbReference type="GO" id="GO:0008237">
    <property type="term" value="F:metallopeptidase activity"/>
    <property type="evidence" value="ECO:0007669"/>
    <property type="project" value="UniProtKB-KW"/>
</dbReference>
<evidence type="ECO:0000256" key="2">
    <source>
        <dbReference type="ARBA" id="ARBA00007357"/>
    </source>
</evidence>
<comment type="similarity">
    <text evidence="2">Belongs to the peptidase M13 family.</text>
</comment>
<evidence type="ECO:0000256" key="7">
    <source>
        <dbReference type="ARBA" id="ARBA00023049"/>
    </source>
</evidence>
<accession>A0ABD2PK02</accession>
<dbReference type="GO" id="GO:0006508">
    <property type="term" value="P:proteolysis"/>
    <property type="evidence" value="ECO:0007669"/>
    <property type="project" value="UniProtKB-KW"/>
</dbReference>
<dbReference type="InterPro" id="IPR024079">
    <property type="entry name" value="MetalloPept_cat_dom_sf"/>
</dbReference>
<dbReference type="PROSITE" id="PS51885">
    <property type="entry name" value="NEPRILYSIN"/>
    <property type="match status" value="1"/>
</dbReference>
<keyword evidence="5" id="KW-0378">Hydrolase</keyword>
<dbReference type="SUPFAM" id="SSF55486">
    <property type="entry name" value="Metalloproteases ('zincins'), catalytic domain"/>
    <property type="match status" value="1"/>
</dbReference>
<keyword evidence="6" id="KW-0862">Zinc</keyword>
<proteinExistence type="inferred from homology"/>
<organism evidence="10 11">
    <name type="scientific">Cichlidogyrus casuarinus</name>
    <dbReference type="NCBI Taxonomy" id="1844966"/>
    <lineage>
        <taxon>Eukaryota</taxon>
        <taxon>Metazoa</taxon>
        <taxon>Spiralia</taxon>
        <taxon>Lophotrochozoa</taxon>
        <taxon>Platyhelminthes</taxon>
        <taxon>Monogenea</taxon>
        <taxon>Monopisthocotylea</taxon>
        <taxon>Dactylogyridea</taxon>
        <taxon>Ancyrocephalidae</taxon>
        <taxon>Cichlidogyrus</taxon>
    </lineage>
</organism>
<evidence type="ECO:0000259" key="9">
    <source>
        <dbReference type="Pfam" id="PF05649"/>
    </source>
</evidence>
<comment type="caution">
    <text evidence="10">The sequence shown here is derived from an EMBL/GenBank/DDBJ whole genome shotgun (WGS) entry which is preliminary data.</text>
</comment>
<dbReference type="Proteomes" id="UP001626550">
    <property type="component" value="Unassembled WGS sequence"/>
</dbReference>
<gene>
    <name evidence="10" type="ORF">Ciccas_014362</name>
</gene>
<evidence type="ECO:0000259" key="8">
    <source>
        <dbReference type="Pfam" id="PF01431"/>
    </source>
</evidence>
<dbReference type="EMBL" id="JBJKFK010008237">
    <property type="protein sequence ID" value="KAL3307132.1"/>
    <property type="molecule type" value="Genomic_DNA"/>
</dbReference>
<evidence type="ECO:0000256" key="3">
    <source>
        <dbReference type="ARBA" id="ARBA00022670"/>
    </source>
</evidence>
<keyword evidence="7" id="KW-0482">Metalloprotease</keyword>